<accession>A0A3B0W369</accession>
<dbReference type="InterPro" id="IPR007536">
    <property type="entry name" value="16SrRNA_methylTrfase_J"/>
</dbReference>
<dbReference type="PANTHER" id="PTHR36112">
    <property type="entry name" value="RIBOSOMAL RNA SMALL SUBUNIT METHYLTRANSFERASE J"/>
    <property type="match status" value="1"/>
</dbReference>
<dbReference type="InterPro" id="IPR029063">
    <property type="entry name" value="SAM-dependent_MTases_sf"/>
</dbReference>
<dbReference type="PANTHER" id="PTHR36112:SF1">
    <property type="entry name" value="RIBOSOMAL RNA SMALL SUBUNIT METHYLTRANSFERASE J"/>
    <property type="match status" value="1"/>
</dbReference>
<dbReference type="SUPFAM" id="SSF53335">
    <property type="entry name" value="S-adenosyl-L-methionine-dependent methyltransferases"/>
    <property type="match status" value="1"/>
</dbReference>
<dbReference type="EMBL" id="UOFE01000002">
    <property type="protein sequence ID" value="VAW50308.1"/>
    <property type="molecule type" value="Genomic_DNA"/>
</dbReference>
<dbReference type="HAMAP" id="MF_01523">
    <property type="entry name" value="16SrRNA_methyltr_J"/>
    <property type="match status" value="1"/>
</dbReference>
<reference evidence="1" key="1">
    <citation type="submission" date="2018-06" db="EMBL/GenBank/DDBJ databases">
        <authorList>
            <person name="Zhirakovskaya E."/>
        </authorList>
    </citation>
    <scope>NUCLEOTIDE SEQUENCE</scope>
</reference>
<dbReference type="AlphaFoldDB" id="A0A3B0W369"/>
<dbReference type="Gene3D" id="3.40.50.150">
    <property type="entry name" value="Vaccinia Virus protein VP39"/>
    <property type="match status" value="1"/>
</dbReference>
<protein>
    <submittedName>
        <fullName evidence="1">16S rRNA (Guanine(1516)-N(2))-methyltransferase</fullName>
        <ecNumber evidence="1">2.1.1.242</ecNumber>
    </submittedName>
</protein>
<keyword evidence="1" id="KW-0489">Methyltransferase</keyword>
<sequence>MTANNSKQNITSIAVVCFSKLRQQQAKVFCQLNDFSLLNKKDSQYDLQLIFHDDLIELFDTQLNTSTSIDFLKGAMAHRQQFGGGRGQAIAKAIGLKSGITPTVLDATAGLAGDAFVLATLGCPVTLVERSPVLFCLLENALERATLNEGFEQISQQGFSLINQNANDYIHGQQSKQQTPPDVIYIDPMYPERKKSALVKKDMQILQRLHGQDDDAGNLLDNALLFAKKRVVVKRPTHAETLNEKKPNTFIKSKKTRYDIYTIEKML</sequence>
<organism evidence="1">
    <name type="scientific">hydrothermal vent metagenome</name>
    <dbReference type="NCBI Taxonomy" id="652676"/>
    <lineage>
        <taxon>unclassified sequences</taxon>
        <taxon>metagenomes</taxon>
        <taxon>ecological metagenomes</taxon>
    </lineage>
</organism>
<proteinExistence type="inferred from homology"/>
<evidence type="ECO:0000313" key="1">
    <source>
        <dbReference type="EMBL" id="VAW50308.1"/>
    </source>
</evidence>
<gene>
    <name evidence="1" type="ORF">MNBD_GAMMA05-1340</name>
</gene>
<name>A0A3B0W369_9ZZZZ</name>
<keyword evidence="1" id="KW-0808">Transferase</keyword>
<dbReference type="GO" id="GO:0008990">
    <property type="term" value="F:rRNA (guanine-N2-)-methyltransferase activity"/>
    <property type="evidence" value="ECO:0007669"/>
    <property type="project" value="InterPro"/>
</dbReference>
<dbReference type="EC" id="2.1.1.242" evidence="1"/>
<dbReference type="Pfam" id="PF04445">
    <property type="entry name" value="SAM_MT"/>
    <property type="match status" value="1"/>
</dbReference>